<dbReference type="AlphaFoldDB" id="A0AAV4RSU4"/>
<dbReference type="EMBL" id="BPLQ01006518">
    <property type="protein sequence ID" value="GIY23172.1"/>
    <property type="molecule type" value="Genomic_DNA"/>
</dbReference>
<keyword evidence="2" id="KW-1185">Reference proteome</keyword>
<evidence type="ECO:0000313" key="1">
    <source>
        <dbReference type="EMBL" id="GIY23172.1"/>
    </source>
</evidence>
<evidence type="ECO:0000313" key="2">
    <source>
        <dbReference type="Proteomes" id="UP001054837"/>
    </source>
</evidence>
<gene>
    <name evidence="1" type="ORF">CDAR_56101</name>
</gene>
<sequence>MPRIRKQGIKQVKPHRYENACNKRFSIVLPKTSCLLSRECLVCAPEWFSFHINAHQREIASHRLHLTWWCYCSLVPTLITPDQNSKQSRKSSNLDYT</sequence>
<name>A0AAV4RSU4_9ARAC</name>
<protein>
    <submittedName>
        <fullName evidence="1">Uncharacterized protein</fullName>
    </submittedName>
</protein>
<accession>A0AAV4RSU4</accession>
<organism evidence="1 2">
    <name type="scientific">Caerostris darwini</name>
    <dbReference type="NCBI Taxonomy" id="1538125"/>
    <lineage>
        <taxon>Eukaryota</taxon>
        <taxon>Metazoa</taxon>
        <taxon>Ecdysozoa</taxon>
        <taxon>Arthropoda</taxon>
        <taxon>Chelicerata</taxon>
        <taxon>Arachnida</taxon>
        <taxon>Araneae</taxon>
        <taxon>Araneomorphae</taxon>
        <taxon>Entelegynae</taxon>
        <taxon>Araneoidea</taxon>
        <taxon>Araneidae</taxon>
        <taxon>Caerostris</taxon>
    </lineage>
</organism>
<comment type="caution">
    <text evidence="1">The sequence shown here is derived from an EMBL/GenBank/DDBJ whole genome shotgun (WGS) entry which is preliminary data.</text>
</comment>
<dbReference type="Proteomes" id="UP001054837">
    <property type="component" value="Unassembled WGS sequence"/>
</dbReference>
<reference evidence="1 2" key="1">
    <citation type="submission" date="2021-06" db="EMBL/GenBank/DDBJ databases">
        <title>Caerostris darwini draft genome.</title>
        <authorList>
            <person name="Kono N."/>
            <person name="Arakawa K."/>
        </authorList>
    </citation>
    <scope>NUCLEOTIDE SEQUENCE [LARGE SCALE GENOMIC DNA]</scope>
</reference>
<proteinExistence type="predicted"/>